<protein>
    <submittedName>
        <fullName evidence="2">Uncharacterized protein</fullName>
    </submittedName>
</protein>
<reference evidence="2" key="1">
    <citation type="submission" date="2017-02" db="EMBL/GenBank/DDBJ databases">
        <title>Delving into the versatile metabolic prowess of the omnipresent phylum Bacteroidetes.</title>
        <authorList>
            <person name="Nobu M.K."/>
            <person name="Mei R."/>
            <person name="Narihiro T."/>
            <person name="Kuroda K."/>
            <person name="Liu W.-T."/>
        </authorList>
    </citation>
    <scope>NUCLEOTIDE SEQUENCE</scope>
    <source>
        <strain evidence="2">ADurb.Bin276</strain>
    </source>
</reference>
<evidence type="ECO:0000256" key="1">
    <source>
        <dbReference type="SAM" id="Phobius"/>
    </source>
</evidence>
<sequence length="56" mass="6571">MRIFPFKTNLWDRIFLSIVIMFAVHLFWVRFIETYAPLSIATVGTLVFTAFVIIFG</sequence>
<name>A0A1V5T011_9BACT</name>
<feature type="transmembrane region" description="Helical" evidence="1">
    <location>
        <begin position="12"/>
        <end position="29"/>
    </location>
</feature>
<gene>
    <name evidence="2" type="ORF">BWY41_00749</name>
</gene>
<organism evidence="2">
    <name type="scientific">Candidatus Atribacter allofermentans</name>
    <dbReference type="NCBI Taxonomy" id="1852833"/>
    <lineage>
        <taxon>Bacteria</taxon>
        <taxon>Pseudomonadati</taxon>
        <taxon>Atribacterota</taxon>
        <taxon>Atribacteria</taxon>
        <taxon>Atribacterales</taxon>
        <taxon>Atribacteraceae</taxon>
        <taxon>Atribacter</taxon>
    </lineage>
</organism>
<dbReference type="Proteomes" id="UP000485569">
    <property type="component" value="Unassembled WGS sequence"/>
</dbReference>
<keyword evidence="1" id="KW-1133">Transmembrane helix</keyword>
<evidence type="ECO:0000313" key="2">
    <source>
        <dbReference type="EMBL" id="OQA59843.1"/>
    </source>
</evidence>
<keyword evidence="1" id="KW-0812">Transmembrane</keyword>
<keyword evidence="1" id="KW-0472">Membrane</keyword>
<proteinExistence type="predicted"/>
<dbReference type="AlphaFoldDB" id="A0A1V5T011"/>
<accession>A0A1V5T011</accession>
<comment type="caution">
    <text evidence="2">The sequence shown here is derived from an EMBL/GenBank/DDBJ whole genome shotgun (WGS) entry which is preliminary data.</text>
</comment>
<feature type="transmembrane region" description="Helical" evidence="1">
    <location>
        <begin position="35"/>
        <end position="55"/>
    </location>
</feature>
<dbReference type="EMBL" id="MWBQ01000046">
    <property type="protein sequence ID" value="OQA59843.1"/>
    <property type="molecule type" value="Genomic_DNA"/>
</dbReference>